<dbReference type="Proteomes" id="UP000245207">
    <property type="component" value="Unassembled WGS sequence"/>
</dbReference>
<reference evidence="1 2" key="1">
    <citation type="journal article" date="2018" name="Mol. Plant">
        <title>The genome of Artemisia annua provides insight into the evolution of Asteraceae family and artemisinin biosynthesis.</title>
        <authorList>
            <person name="Shen Q."/>
            <person name="Zhang L."/>
            <person name="Liao Z."/>
            <person name="Wang S."/>
            <person name="Yan T."/>
            <person name="Shi P."/>
            <person name="Liu M."/>
            <person name="Fu X."/>
            <person name="Pan Q."/>
            <person name="Wang Y."/>
            <person name="Lv Z."/>
            <person name="Lu X."/>
            <person name="Zhang F."/>
            <person name="Jiang W."/>
            <person name="Ma Y."/>
            <person name="Chen M."/>
            <person name="Hao X."/>
            <person name="Li L."/>
            <person name="Tang Y."/>
            <person name="Lv G."/>
            <person name="Zhou Y."/>
            <person name="Sun X."/>
            <person name="Brodelius P.E."/>
            <person name="Rose J.K.C."/>
            <person name="Tang K."/>
        </authorList>
    </citation>
    <scope>NUCLEOTIDE SEQUENCE [LARGE SCALE GENOMIC DNA]</scope>
    <source>
        <strain evidence="2">cv. Huhao1</strain>
        <tissue evidence="1">Leaf</tissue>
    </source>
</reference>
<proteinExistence type="predicted"/>
<keyword evidence="2" id="KW-1185">Reference proteome</keyword>
<name>A0A2U1LGN7_ARTAN</name>
<dbReference type="AlphaFoldDB" id="A0A2U1LGN7"/>
<keyword evidence="1" id="KW-0675">Receptor</keyword>
<comment type="caution">
    <text evidence="1">The sequence shown here is derived from an EMBL/GenBank/DDBJ whole genome shotgun (WGS) entry which is preliminary data.</text>
</comment>
<dbReference type="OrthoDB" id="1429752at2759"/>
<organism evidence="1 2">
    <name type="scientific">Artemisia annua</name>
    <name type="common">Sweet wormwood</name>
    <dbReference type="NCBI Taxonomy" id="35608"/>
    <lineage>
        <taxon>Eukaryota</taxon>
        <taxon>Viridiplantae</taxon>
        <taxon>Streptophyta</taxon>
        <taxon>Embryophyta</taxon>
        <taxon>Tracheophyta</taxon>
        <taxon>Spermatophyta</taxon>
        <taxon>Magnoliopsida</taxon>
        <taxon>eudicotyledons</taxon>
        <taxon>Gunneridae</taxon>
        <taxon>Pentapetalae</taxon>
        <taxon>asterids</taxon>
        <taxon>campanulids</taxon>
        <taxon>Asterales</taxon>
        <taxon>Asteraceae</taxon>
        <taxon>Asteroideae</taxon>
        <taxon>Anthemideae</taxon>
        <taxon>Artemisiinae</taxon>
        <taxon>Artemisia</taxon>
    </lineage>
</organism>
<evidence type="ECO:0000313" key="1">
    <source>
        <dbReference type="EMBL" id="PWA48142.1"/>
    </source>
</evidence>
<accession>A0A2U1LGN7</accession>
<protein>
    <submittedName>
        <fullName evidence="1">Glutamate receptor 2.6</fullName>
    </submittedName>
</protein>
<evidence type="ECO:0000313" key="2">
    <source>
        <dbReference type="Proteomes" id="UP000245207"/>
    </source>
</evidence>
<sequence length="59" mass="6764">MDITSRAGKEARVAMEMAIHDFNAKMGRNYTLHTRNSKGKIVRAIRKGLSWLVNKFQQS</sequence>
<gene>
    <name evidence="1" type="ORF">CTI12_AA493790</name>
</gene>
<dbReference type="EMBL" id="PKPP01009485">
    <property type="protein sequence ID" value="PWA48142.1"/>
    <property type="molecule type" value="Genomic_DNA"/>
</dbReference>